<keyword evidence="2" id="KW-1185">Reference proteome</keyword>
<evidence type="ECO:0000313" key="1">
    <source>
        <dbReference type="EMBL" id="QUI24829.1"/>
    </source>
</evidence>
<sequence>MSYRNHHGELKNEGDKVAVKCKPNHTMPRKVLLECGEGTGSSTFTSTSDAPFQLAHVTLDTTYLNKLKVLIKFSSSVRMINLATNIQGGIIRLRYELFKSCHHENPILLGTWMYEEFIAAIDALDTLEETFSFNFCERTNCSHCCQYFVVVTPVEITNATVMVSNGNMAAFAQSLEACPNNQSEVHSKGNHKKEKHPQPMDILAVCGNCNGSVSFKRPEALPPSVGIAHVSVDTTCLINPKVLIEFACNISIISAEDVKLAFELFRVCRDGEPLSRRIWKYDKTGSQVPEQIEKIFNFTFCECKAPSSCCEYFVILTVNELSADLDTVDVTIDHARINAFAQSSSDHFNDDYKGCKKKGSLNAILKNPRPKEMILECGNGVGLRKFTEASTDRVQVGQVAIDTTDFCNPMVNIEFSSVISFETFLFNPAFLALQLQIELFRMCHNKIPVPIGVWVLGNFDRITRSTGAFQFIACDCITCPGCCDYFVTVTPFGTTEDTGAVTISDVRIAALAWES</sequence>
<evidence type="ECO:0000313" key="2">
    <source>
        <dbReference type="Proteomes" id="UP000683246"/>
    </source>
</evidence>
<dbReference type="RefSeq" id="WP_212695526.1">
    <property type="nucleotide sequence ID" value="NZ_CP058649.1"/>
</dbReference>
<accession>A0A8J8MNR6</accession>
<protein>
    <submittedName>
        <fullName evidence="1">DUF4489 domain-containing protein</fullName>
    </submittedName>
</protein>
<name>A0A8J8MNR6_9FIRM</name>
<dbReference type="Pfam" id="PF14879">
    <property type="entry name" value="DUF4489"/>
    <property type="match status" value="3"/>
</dbReference>
<dbReference type="InterPro" id="IPR027972">
    <property type="entry name" value="DUF4489"/>
</dbReference>
<reference evidence="1" key="1">
    <citation type="submission" date="2020-07" db="EMBL/GenBank/DDBJ databases">
        <title>Vallitalea pronyensis genome.</title>
        <authorList>
            <person name="Postec A."/>
        </authorList>
    </citation>
    <scope>NUCLEOTIDE SEQUENCE</scope>
    <source>
        <strain evidence="1">FatNI3</strain>
    </source>
</reference>
<dbReference type="AlphaFoldDB" id="A0A8J8MNR6"/>
<proteinExistence type="predicted"/>
<dbReference type="EMBL" id="CP058649">
    <property type="protein sequence ID" value="QUI24829.1"/>
    <property type="molecule type" value="Genomic_DNA"/>
</dbReference>
<dbReference type="KEGG" id="vpy:HZI73_22110"/>
<gene>
    <name evidence="1" type="ORF">HZI73_22110</name>
</gene>
<dbReference type="Proteomes" id="UP000683246">
    <property type="component" value="Chromosome"/>
</dbReference>
<organism evidence="1 2">
    <name type="scientific">Vallitalea pronyensis</name>
    <dbReference type="NCBI Taxonomy" id="1348613"/>
    <lineage>
        <taxon>Bacteria</taxon>
        <taxon>Bacillati</taxon>
        <taxon>Bacillota</taxon>
        <taxon>Clostridia</taxon>
        <taxon>Lachnospirales</taxon>
        <taxon>Vallitaleaceae</taxon>
        <taxon>Vallitalea</taxon>
    </lineage>
</organism>